<comment type="caution">
    <text evidence="2">The sequence shown here is derived from an EMBL/GenBank/DDBJ whole genome shotgun (WGS) entry which is preliminary data.</text>
</comment>
<protein>
    <submittedName>
        <fullName evidence="2">GNAT family N-acetyltransferase</fullName>
    </submittedName>
</protein>
<dbReference type="Proteomes" id="UP000220752">
    <property type="component" value="Unassembled WGS sequence"/>
</dbReference>
<evidence type="ECO:0000313" key="3">
    <source>
        <dbReference type="Proteomes" id="UP000220752"/>
    </source>
</evidence>
<sequence>MIAQVSTKAHRARFLNACRGKWVLGATLPLDLALFSKSQPWRFYAGPTLALELSGSTAWAAGHANPEELASFLAFCGCESIILDENECPPPAGWCKAETLTVFGLAPGKALPLPAADETLWAGLTLDREPSAMDVARALYPADTAKQEDFYSELCTKRTRCKALVWALRQGSETICTVGAYALANRQAYMACGQTAQPLRGKGIGGRLIVQMANELAAKGEHPVFLCSPERVHFYTRLGFEKLGEYARYEQTPSVKT</sequence>
<keyword evidence="3" id="KW-1185">Reference proteome</keyword>
<dbReference type="InterPro" id="IPR013653">
    <property type="entry name" value="GCN5-like_dom"/>
</dbReference>
<dbReference type="AlphaFoldDB" id="A0A2A6ZA11"/>
<dbReference type="SUPFAM" id="SSF55729">
    <property type="entry name" value="Acyl-CoA N-acyltransferases (Nat)"/>
    <property type="match status" value="1"/>
</dbReference>
<dbReference type="EMBL" id="NMTQ01000034">
    <property type="protein sequence ID" value="PDX58202.1"/>
    <property type="molecule type" value="Genomic_DNA"/>
</dbReference>
<feature type="domain" description="N-acetyltransferase" evidence="1">
    <location>
        <begin position="123"/>
        <end position="257"/>
    </location>
</feature>
<dbReference type="GO" id="GO:0016747">
    <property type="term" value="F:acyltransferase activity, transferring groups other than amino-acyl groups"/>
    <property type="evidence" value="ECO:0007669"/>
    <property type="project" value="InterPro"/>
</dbReference>
<reference evidence="2 3" key="1">
    <citation type="journal article" date="2017" name="Front. Microbiol.">
        <title>New Insights into the Diversity of the Genus Faecalibacterium.</title>
        <authorList>
            <person name="Benevides L."/>
            <person name="Burman S."/>
            <person name="Martin R."/>
            <person name="Robert V."/>
            <person name="Thomas M."/>
            <person name="Miquel S."/>
            <person name="Chain F."/>
            <person name="Sokol H."/>
            <person name="Bermudez-Humaran L.G."/>
            <person name="Morrison M."/>
            <person name="Langella P."/>
            <person name="Azevedo V.A."/>
            <person name="Chatel J.M."/>
            <person name="Soares S."/>
        </authorList>
    </citation>
    <scope>NUCLEOTIDE SEQUENCE [LARGE SCALE GENOMIC DNA]</scope>
    <source>
        <strain evidence="3">CNCM I-4540</strain>
    </source>
</reference>
<organism evidence="2 3">
    <name type="scientific">Faecalibacterium langellae</name>
    <dbReference type="NCBI Taxonomy" id="3435293"/>
    <lineage>
        <taxon>Bacteria</taxon>
        <taxon>Bacillati</taxon>
        <taxon>Bacillota</taxon>
        <taxon>Clostridia</taxon>
        <taxon>Eubacteriales</taxon>
        <taxon>Oscillospiraceae</taxon>
        <taxon>Faecalibacterium</taxon>
    </lineage>
</organism>
<gene>
    <name evidence="2" type="ORF">CGS46_09765</name>
</gene>
<dbReference type="InterPro" id="IPR000182">
    <property type="entry name" value="GNAT_dom"/>
</dbReference>
<dbReference type="PROSITE" id="PS51186">
    <property type="entry name" value="GNAT"/>
    <property type="match status" value="1"/>
</dbReference>
<name>A0A2A6ZA11_9FIRM</name>
<evidence type="ECO:0000259" key="1">
    <source>
        <dbReference type="PROSITE" id="PS51186"/>
    </source>
</evidence>
<dbReference type="Gene3D" id="3.40.630.30">
    <property type="match status" value="1"/>
</dbReference>
<accession>A0A2A6ZA11</accession>
<evidence type="ECO:0000313" key="2">
    <source>
        <dbReference type="EMBL" id="PDX58202.1"/>
    </source>
</evidence>
<proteinExistence type="predicted"/>
<dbReference type="InterPro" id="IPR016181">
    <property type="entry name" value="Acyl_CoA_acyltransferase"/>
</dbReference>
<dbReference type="Pfam" id="PF08445">
    <property type="entry name" value="FR47"/>
    <property type="match status" value="1"/>
</dbReference>